<dbReference type="KEGG" id="nao:Y958_05095"/>
<name>A0A248JNE9_9PROT</name>
<dbReference type="PANTHER" id="PTHR47089:SF1">
    <property type="entry name" value="GUANOSINE ABC TRANSPORTER PERMEASE PROTEIN NUPP"/>
    <property type="match status" value="1"/>
</dbReference>
<dbReference type="GO" id="GO:0022857">
    <property type="term" value="F:transmembrane transporter activity"/>
    <property type="evidence" value="ECO:0007669"/>
    <property type="project" value="InterPro"/>
</dbReference>
<evidence type="ECO:0000256" key="4">
    <source>
        <dbReference type="ARBA" id="ARBA00022989"/>
    </source>
</evidence>
<dbReference type="RefSeq" id="WP_088871149.1">
    <property type="nucleotide sequence ID" value="NZ_CP022110.1"/>
</dbReference>
<dbReference type="EMBL" id="CP022110">
    <property type="protein sequence ID" value="ASG20262.1"/>
    <property type="molecule type" value="Genomic_DNA"/>
</dbReference>
<evidence type="ECO:0000313" key="7">
    <source>
        <dbReference type="EMBL" id="ASG20262.1"/>
    </source>
</evidence>
<dbReference type="CDD" id="cd06580">
    <property type="entry name" value="TM_PBP1_transp_TpRbsC_like"/>
    <property type="match status" value="1"/>
</dbReference>
<keyword evidence="3 6" id="KW-0812">Transmembrane</keyword>
<evidence type="ECO:0000256" key="5">
    <source>
        <dbReference type="ARBA" id="ARBA00023136"/>
    </source>
</evidence>
<dbReference type="Pfam" id="PF02653">
    <property type="entry name" value="BPD_transp_2"/>
    <property type="match status" value="1"/>
</dbReference>
<reference evidence="7 8" key="1">
    <citation type="submission" date="2017-06" db="EMBL/GenBank/DDBJ databases">
        <title>Complete genome sequence of Nitrospirillum amazonense strain CBAmC, an endophytic nitrogen-fixing and plant growth-promoting bacterium, isolated from sugarcane.</title>
        <authorList>
            <person name="Schwab S."/>
            <person name="dos Santos Teixeira K.R."/>
            <person name="Simoes Araujo J.L."/>
            <person name="Soares Vidal M."/>
            <person name="Borges de Freitas H.R."/>
            <person name="Rivello Crivelaro A.L."/>
            <person name="Bueno de Camargo Nunes A."/>
            <person name="dos Santos C.M."/>
            <person name="Palmeira da Silva Rosa D."/>
            <person name="da Silva Padilha D."/>
            <person name="da Silva E."/>
            <person name="Araujo Terra L."/>
            <person name="Soares Mendes V."/>
            <person name="Farinelli L."/>
            <person name="Magalhaes Cruz L."/>
            <person name="Baldani J.I."/>
        </authorList>
    </citation>
    <scope>NUCLEOTIDE SEQUENCE [LARGE SCALE GENOMIC DNA]</scope>
    <source>
        <strain evidence="7 8">CBAmC</strain>
    </source>
</reference>
<keyword evidence="2" id="KW-1003">Cell membrane</keyword>
<keyword evidence="8" id="KW-1185">Reference proteome</keyword>
<keyword evidence="4 6" id="KW-1133">Transmembrane helix</keyword>
<dbReference type="InterPro" id="IPR001851">
    <property type="entry name" value="ABC_transp_permease"/>
</dbReference>
<evidence type="ECO:0000256" key="1">
    <source>
        <dbReference type="ARBA" id="ARBA00004651"/>
    </source>
</evidence>
<comment type="subcellular location">
    <subcellularLocation>
        <location evidence="1">Cell membrane</location>
        <topology evidence="1">Multi-pass membrane protein</topology>
    </subcellularLocation>
</comment>
<dbReference type="AlphaFoldDB" id="A0A248JNE9"/>
<dbReference type="GO" id="GO:0005886">
    <property type="term" value="C:plasma membrane"/>
    <property type="evidence" value="ECO:0007669"/>
    <property type="project" value="UniProtKB-SubCell"/>
</dbReference>
<dbReference type="PROSITE" id="PS51257">
    <property type="entry name" value="PROKAR_LIPOPROTEIN"/>
    <property type="match status" value="1"/>
</dbReference>
<dbReference type="Proteomes" id="UP000197153">
    <property type="component" value="Chromosome 1"/>
</dbReference>
<feature type="transmembrane region" description="Helical" evidence="6">
    <location>
        <begin position="151"/>
        <end position="170"/>
    </location>
</feature>
<evidence type="ECO:0000256" key="3">
    <source>
        <dbReference type="ARBA" id="ARBA00022692"/>
    </source>
</evidence>
<feature type="transmembrane region" description="Helical" evidence="6">
    <location>
        <begin position="91"/>
        <end position="111"/>
    </location>
</feature>
<feature type="transmembrane region" description="Helical" evidence="6">
    <location>
        <begin position="117"/>
        <end position="139"/>
    </location>
</feature>
<evidence type="ECO:0000256" key="6">
    <source>
        <dbReference type="SAM" id="Phobius"/>
    </source>
</evidence>
<proteinExistence type="predicted"/>
<feature type="transmembrane region" description="Helical" evidence="6">
    <location>
        <begin position="63"/>
        <end position="84"/>
    </location>
</feature>
<organism evidence="7 8">
    <name type="scientific">Nitrospirillum viridazoti CBAmc</name>
    <dbReference type="NCBI Taxonomy" id="1441467"/>
    <lineage>
        <taxon>Bacteria</taxon>
        <taxon>Pseudomonadati</taxon>
        <taxon>Pseudomonadota</taxon>
        <taxon>Alphaproteobacteria</taxon>
        <taxon>Rhodospirillales</taxon>
        <taxon>Azospirillaceae</taxon>
        <taxon>Nitrospirillum</taxon>
        <taxon>Nitrospirillum viridazoti</taxon>
    </lineage>
</organism>
<feature type="transmembrane region" description="Helical" evidence="6">
    <location>
        <begin position="247"/>
        <end position="269"/>
    </location>
</feature>
<evidence type="ECO:0000256" key="2">
    <source>
        <dbReference type="ARBA" id="ARBA00022475"/>
    </source>
</evidence>
<evidence type="ECO:0000313" key="8">
    <source>
        <dbReference type="Proteomes" id="UP000197153"/>
    </source>
</evidence>
<feature type="transmembrane region" description="Helical" evidence="6">
    <location>
        <begin position="325"/>
        <end position="350"/>
    </location>
</feature>
<keyword evidence="5 6" id="KW-0472">Membrane</keyword>
<dbReference type="PANTHER" id="PTHR47089">
    <property type="entry name" value="ABC TRANSPORTER, PERMEASE PROTEIN"/>
    <property type="match status" value="1"/>
</dbReference>
<sequence length="362" mass="37336">MTPSREGARIALAVGAALALGFAVMACVSDHPWAAFRALLTGPLPSIERAADGRMVVHRLVRFGAWLQDATTLTLVGLAIAIPFRARQFSLGADGQLFMGALAAAAVSLGLGDTPTALPLAFLAAAAAGAGWGLVAGLLKTRFEANEIVTTLMLNVVAVQVYRLVVGRVLNDPTAGFITTPPLPEAATLAPLIARTTVTAMVLVAPAAVAAALFLLRRTTLGYEIDLAGANPWFAVRAGVPVARATALAFALSGAFAGLAGFHVSNALLKRLPVDLTPGIGLEGIVVALLARGRVGALPLAALGYAYLRVGAQAMERATDVPREVVLVIQALIILFVVSDRLAPLALGLMRRVRTNLGGRAA</sequence>
<gene>
    <name evidence="7" type="ORF">Y958_05095</name>
</gene>
<accession>A0A248JNE9</accession>
<protein>
    <submittedName>
        <fullName evidence="7">ABC transporter permease</fullName>
    </submittedName>
</protein>
<feature type="transmembrane region" description="Helical" evidence="6">
    <location>
        <begin position="190"/>
        <end position="216"/>
    </location>
</feature>